<dbReference type="AlphaFoldDB" id="A0A7S4C4Y9"/>
<dbReference type="EMBL" id="HBIZ01064169">
    <property type="protein sequence ID" value="CAE0786838.1"/>
    <property type="molecule type" value="Transcribed_RNA"/>
</dbReference>
<reference evidence="1" key="1">
    <citation type="submission" date="2021-01" db="EMBL/GenBank/DDBJ databases">
        <authorList>
            <person name="Corre E."/>
            <person name="Pelletier E."/>
            <person name="Niang G."/>
            <person name="Scheremetjew M."/>
            <person name="Finn R."/>
            <person name="Kale V."/>
            <person name="Holt S."/>
            <person name="Cochrane G."/>
            <person name="Meng A."/>
            <person name="Brown T."/>
            <person name="Cohen L."/>
        </authorList>
    </citation>
    <scope>NUCLEOTIDE SEQUENCE</scope>
    <source>
        <strain evidence="1">CCMP645</strain>
    </source>
</reference>
<accession>A0A7S4C4Y9</accession>
<sequence length="124" mass="13874">MPAVKKQKVTRAAHVDLEKTPLPKTRSAAKGAACLNPTQTNEVNDDEVEKSGVPLGMAFWGERKLDLIPLPKLLLALTENVLAQPPTSEKDNASWAKQMMLKTFKHRNYLGWKERLVAEQKAKK</sequence>
<evidence type="ECO:0000313" key="1">
    <source>
        <dbReference type="EMBL" id="CAE0786838.1"/>
    </source>
</evidence>
<organism evidence="1">
    <name type="scientific">Chrysotila carterae</name>
    <name type="common">Marine alga</name>
    <name type="synonym">Syracosphaera carterae</name>
    <dbReference type="NCBI Taxonomy" id="13221"/>
    <lineage>
        <taxon>Eukaryota</taxon>
        <taxon>Haptista</taxon>
        <taxon>Haptophyta</taxon>
        <taxon>Prymnesiophyceae</taxon>
        <taxon>Isochrysidales</taxon>
        <taxon>Isochrysidaceae</taxon>
        <taxon>Chrysotila</taxon>
    </lineage>
</organism>
<name>A0A7S4C4Y9_CHRCT</name>
<protein>
    <submittedName>
        <fullName evidence="1">Uncharacterized protein</fullName>
    </submittedName>
</protein>
<proteinExistence type="predicted"/>
<gene>
    <name evidence="1" type="ORF">PCAR00345_LOCUS39546</name>
</gene>